<keyword evidence="3 9" id="KW-0813">Transport</keyword>
<evidence type="ECO:0000256" key="3">
    <source>
        <dbReference type="ARBA" id="ARBA00022448"/>
    </source>
</evidence>
<feature type="transmembrane region" description="Helical" evidence="9">
    <location>
        <begin position="64"/>
        <end position="84"/>
    </location>
</feature>
<feature type="transmembrane region" description="Helical" evidence="9">
    <location>
        <begin position="174"/>
        <end position="193"/>
    </location>
</feature>
<evidence type="ECO:0000259" key="10">
    <source>
        <dbReference type="PROSITE" id="PS51012"/>
    </source>
</evidence>
<dbReference type="PANTHER" id="PTHR30413">
    <property type="entry name" value="INNER MEMBRANE TRANSPORT PERMEASE"/>
    <property type="match status" value="1"/>
</dbReference>
<evidence type="ECO:0000256" key="5">
    <source>
        <dbReference type="ARBA" id="ARBA00022519"/>
    </source>
</evidence>
<feature type="transmembrane region" description="Helical" evidence="9">
    <location>
        <begin position="138"/>
        <end position="162"/>
    </location>
</feature>
<sequence length="273" mass="31083">MKIMEFFNKKNRILLYELVKTDFKLRYQGSALGVLWSVLKPLMLFAVMYVVFVKFLKFTDGTPTYPIVLLLGISLWSFFTEATTVGMQSIVGRGDILRKINFPKYIIILSSMFSALISLFINIIVVLIFAIFTGVKLSWLVLWLPMNFLQLFVLALGISLFLSTLYVKFRDIGHIYEVILQIVFYSVPIIYPLSQVANFKVFGISAQNIIMLNPVAQIIQDIRHNLIAPVTTPTTWGMGGILYSLVPIIITIIILIIGALYFNKNSKKFAEMI</sequence>
<keyword evidence="8 9" id="KW-0472">Membrane</keyword>
<keyword evidence="12" id="KW-1185">Reference proteome</keyword>
<dbReference type="RefSeq" id="WP_129719004.1">
    <property type="nucleotide sequence ID" value="NZ_PRLK01000014.1"/>
</dbReference>
<dbReference type="PANTHER" id="PTHR30413:SF8">
    <property type="entry name" value="TRANSPORT PERMEASE PROTEIN"/>
    <property type="match status" value="1"/>
</dbReference>
<reference evidence="11 12" key="1">
    <citation type="journal article" date="2018" name="bioRxiv">
        <title>Evidence of independent acquisition and adaption of ultra-small bacteria to human hosts across the highly diverse yet reduced genomes of the phylum Saccharibacteria.</title>
        <authorList>
            <person name="McLean J.S."/>
            <person name="Bor B."/>
            <person name="To T.T."/>
            <person name="Liu Q."/>
            <person name="Kearns K.A."/>
            <person name="Solden L.M."/>
            <person name="Wrighton K.C."/>
            <person name="He X."/>
            <person name="Shi W."/>
        </authorList>
    </citation>
    <scope>NUCLEOTIDE SEQUENCE [LARGE SCALE GENOMIC DNA]</scope>
    <source>
        <strain evidence="11 12">TM7_CMJM_G6_1_HOT_870</strain>
    </source>
</reference>
<evidence type="ECO:0000313" key="12">
    <source>
        <dbReference type="Proteomes" id="UP001190925"/>
    </source>
</evidence>
<keyword evidence="7 9" id="KW-1133">Transmembrane helix</keyword>
<evidence type="ECO:0000256" key="8">
    <source>
        <dbReference type="ARBA" id="ARBA00023136"/>
    </source>
</evidence>
<dbReference type="EMBL" id="PRLK01000014">
    <property type="protein sequence ID" value="RYC72304.1"/>
    <property type="molecule type" value="Genomic_DNA"/>
</dbReference>
<comment type="caution">
    <text evidence="11">The sequence shown here is derived from an EMBL/GenBank/DDBJ whole genome shotgun (WGS) entry which is preliminary data.</text>
</comment>
<keyword evidence="5" id="KW-0997">Cell inner membrane</keyword>
<feature type="transmembrane region" description="Helical" evidence="9">
    <location>
        <begin position="30"/>
        <end position="52"/>
    </location>
</feature>
<keyword evidence="6 9" id="KW-0812">Transmembrane</keyword>
<dbReference type="InterPro" id="IPR013525">
    <property type="entry name" value="ABC2_TM"/>
</dbReference>
<comment type="subcellular location">
    <subcellularLocation>
        <location evidence="1">Cell inner membrane</location>
        <topology evidence="1">Multi-pass membrane protein</topology>
    </subcellularLocation>
    <subcellularLocation>
        <location evidence="9">Cell membrane</location>
        <topology evidence="9">Multi-pass membrane protein</topology>
    </subcellularLocation>
</comment>
<proteinExistence type="inferred from homology"/>
<name>A0ABY0FK08_9BACT</name>
<feature type="domain" description="ABC transmembrane type-2" evidence="10">
    <location>
        <begin position="32"/>
        <end position="265"/>
    </location>
</feature>
<evidence type="ECO:0000256" key="9">
    <source>
        <dbReference type="RuleBase" id="RU361157"/>
    </source>
</evidence>
<evidence type="ECO:0000256" key="2">
    <source>
        <dbReference type="ARBA" id="ARBA00007783"/>
    </source>
</evidence>
<dbReference type="Proteomes" id="UP001190925">
    <property type="component" value="Unassembled WGS sequence"/>
</dbReference>
<organism evidence="11 12">
    <name type="scientific">Candidatus Nanogingivalis gingivitcus</name>
    <dbReference type="NCBI Taxonomy" id="2171992"/>
    <lineage>
        <taxon>Bacteria</taxon>
        <taxon>Candidatus Saccharimonadota</taxon>
        <taxon>Candidatus Nanosyncoccalia</taxon>
        <taxon>Candidatus Nanogingivales</taxon>
        <taxon>Candidatus Nanogingivalaceae</taxon>
        <taxon>Candidatus Nanogingivalis</taxon>
    </lineage>
</organism>
<feature type="transmembrane region" description="Helical" evidence="9">
    <location>
        <begin position="241"/>
        <end position="262"/>
    </location>
</feature>
<evidence type="ECO:0000256" key="1">
    <source>
        <dbReference type="ARBA" id="ARBA00004429"/>
    </source>
</evidence>
<protein>
    <recommendedName>
        <fullName evidence="9">Transport permease protein</fullName>
    </recommendedName>
</protein>
<dbReference type="PROSITE" id="PS51012">
    <property type="entry name" value="ABC_TM2"/>
    <property type="match status" value="1"/>
</dbReference>
<comment type="similarity">
    <text evidence="2 9">Belongs to the ABC-2 integral membrane protein family.</text>
</comment>
<keyword evidence="4 9" id="KW-1003">Cell membrane</keyword>
<evidence type="ECO:0000256" key="6">
    <source>
        <dbReference type="ARBA" id="ARBA00022692"/>
    </source>
</evidence>
<dbReference type="InterPro" id="IPR047817">
    <property type="entry name" value="ABC2_TM_bact-type"/>
</dbReference>
<dbReference type="Pfam" id="PF01061">
    <property type="entry name" value="ABC2_membrane"/>
    <property type="match status" value="1"/>
</dbReference>
<gene>
    <name evidence="11" type="primary">tagG</name>
    <name evidence="11" type="ORF">G6CMJM_00613</name>
</gene>
<evidence type="ECO:0000256" key="7">
    <source>
        <dbReference type="ARBA" id="ARBA00022989"/>
    </source>
</evidence>
<accession>A0ABY0FK08</accession>
<reference evidence="11 12" key="2">
    <citation type="journal article" date="2020" name="Cell Rep.">
        <title>Acquisition and Adaptation of Ultra-small Parasitic Reduced Genome Bacteria to Mammalian Hosts.</title>
        <authorList>
            <person name="McLean J.S."/>
            <person name="Bor B."/>
            <person name="Kerns K.A."/>
            <person name="Liu Q."/>
            <person name="To T.T."/>
            <person name="Solden L."/>
            <person name="Hendrickson E.L."/>
            <person name="Wrighton K."/>
            <person name="Shi W."/>
            <person name="He X."/>
        </authorList>
    </citation>
    <scope>NUCLEOTIDE SEQUENCE [LARGE SCALE GENOMIC DNA]</scope>
    <source>
        <strain evidence="11 12">TM7_CMJM_G6_1_HOT_870</strain>
    </source>
</reference>
<feature type="transmembrane region" description="Helical" evidence="9">
    <location>
        <begin position="105"/>
        <end position="132"/>
    </location>
</feature>
<evidence type="ECO:0000313" key="11">
    <source>
        <dbReference type="EMBL" id="RYC72304.1"/>
    </source>
</evidence>
<evidence type="ECO:0000256" key="4">
    <source>
        <dbReference type="ARBA" id="ARBA00022475"/>
    </source>
</evidence>